<dbReference type="KEGG" id="clec:106661936"/>
<evidence type="ECO:0000256" key="6">
    <source>
        <dbReference type="ARBA" id="ARBA00022448"/>
    </source>
</evidence>
<dbReference type="PANTHER" id="PTHR21506:SF0">
    <property type="entry name" value="CONSERVED OLIGOMERIC GOLGI COMPLEX SUBUNIT 6"/>
    <property type="match status" value="1"/>
</dbReference>
<evidence type="ECO:0000256" key="7">
    <source>
        <dbReference type="ARBA" id="ARBA00022927"/>
    </source>
</evidence>
<dbReference type="PANTHER" id="PTHR21506">
    <property type="entry name" value="COMPONENT OF OLIGOMERIC GOLGI COMPLEX 6"/>
    <property type="match status" value="1"/>
</dbReference>
<keyword evidence="7 11" id="KW-0653">Protein transport</keyword>
<dbReference type="AlphaFoldDB" id="A0A8I6TBM1"/>
<keyword evidence="9 11" id="KW-0472">Membrane</keyword>
<dbReference type="EnsemblMetazoa" id="XM_014385722.2">
    <property type="protein sequence ID" value="XP_014241208.1"/>
    <property type="gene ID" value="LOC106661936"/>
</dbReference>
<dbReference type="EnsemblMetazoa" id="XM_014385714.2">
    <property type="protein sequence ID" value="XP_014241200.1"/>
    <property type="gene ID" value="LOC106661936"/>
</dbReference>
<evidence type="ECO:0000256" key="9">
    <source>
        <dbReference type="ARBA" id="ARBA00023136"/>
    </source>
</evidence>
<dbReference type="Pfam" id="PF06419">
    <property type="entry name" value="COG6_N"/>
    <property type="match status" value="1"/>
</dbReference>
<dbReference type="RefSeq" id="XP_014241217.1">
    <property type="nucleotide sequence ID" value="XM_014385731.2"/>
</dbReference>
<dbReference type="GO" id="GO:0017119">
    <property type="term" value="C:Golgi transport complex"/>
    <property type="evidence" value="ECO:0007669"/>
    <property type="project" value="UniProtKB-UniRule"/>
</dbReference>
<evidence type="ECO:0000259" key="13">
    <source>
        <dbReference type="Pfam" id="PF06419"/>
    </source>
</evidence>
<keyword evidence="8 11" id="KW-0333">Golgi apparatus</keyword>
<dbReference type="GO" id="GO:0000139">
    <property type="term" value="C:Golgi membrane"/>
    <property type="evidence" value="ECO:0007669"/>
    <property type="project" value="UniProtKB-SubCell"/>
</dbReference>
<evidence type="ECO:0000256" key="5">
    <source>
        <dbReference type="ARBA" id="ARBA00020973"/>
    </source>
</evidence>
<dbReference type="GO" id="GO:0015031">
    <property type="term" value="P:protein transport"/>
    <property type="evidence" value="ECO:0007669"/>
    <property type="project" value="UniProtKB-KW"/>
</dbReference>
<dbReference type="Pfam" id="PF20653">
    <property type="entry name" value="COG6_C"/>
    <property type="match status" value="1"/>
</dbReference>
<dbReference type="GeneID" id="106661936"/>
<dbReference type="InterPro" id="IPR010490">
    <property type="entry name" value="COG6"/>
</dbReference>
<evidence type="ECO:0000259" key="14">
    <source>
        <dbReference type="Pfam" id="PF20653"/>
    </source>
</evidence>
<reference evidence="15" key="1">
    <citation type="submission" date="2022-01" db="UniProtKB">
        <authorList>
            <consortium name="EnsemblMetazoa"/>
        </authorList>
    </citation>
    <scope>IDENTIFICATION</scope>
</reference>
<sequence>MTTNNTEEQERLNNISKRVNKLLESRVENDKETLMALKELTTYFPENTIQSRRNLRTKIEKKSLCINENFLKEFRKVKEHLDNIEADVNQMCLAVSNMTQQLNATKAQTHQLIEQTTKLQAENEQLTIQEKVTNAFIAKFQLTPQELTVLRDGEVSIEFFAALDKVKEINNNCSTLMLRGQQTIALEIIQQMTLFHENALDRLYRWAQTHCKSLDPATSQLFSTAMSKLQDRPTLFKHVIAAYCTHRRSVLVREFLDSLTKGSKGKAPIEMFAHDPHNYIASMLAFLYETVSSESLTGLFKQCDKIDVAEEMQEALSNISEGVCTPLRVRVEQVASTDDLPLKTLYSITNLVCHYKALLVQILGENGLVRGLKEIEEWCVDKLLLRLGNVVKKEVVERVSVPPSGLIPSQGIETLLSLLRDLLTNQHLQHIDKIVAAVLDPLLQAVNVSASRLDTADMAVYLLNCLHLMQNTVTLYEFMDERVERLQAQCDAQIDTLTSEQASSLVANLNLGPIYTILQHEQGKGVPLSQIPGMQPSSLNNFFVKFERFLASPNLLALPQVECLLSSSHRAQVSKRSTEVIIALYKQLYNCLHNPENGYQNPETLVPHTPDEVAAKLNQRFGSLQHSAEQIV</sequence>
<dbReference type="OrthoDB" id="272987at2759"/>
<feature type="domain" description="Conserved oligomeric complex COG6 N-terminal" evidence="13">
    <location>
        <begin position="41"/>
        <end position="152"/>
    </location>
</feature>
<evidence type="ECO:0000256" key="1">
    <source>
        <dbReference type="ARBA" id="ARBA00003627"/>
    </source>
</evidence>
<dbReference type="OMA" id="HSCLDFF"/>
<dbReference type="InterPro" id="IPR016159">
    <property type="entry name" value="Cullin_repeat-like_dom_sf"/>
</dbReference>
<comment type="function">
    <text evidence="1 11">Required for normal Golgi function.</text>
</comment>
<protein>
    <recommendedName>
        <fullName evidence="5 11">Conserved oligomeric Golgi complex subunit 6</fullName>
        <shortName evidence="11">COG complex subunit 6</shortName>
    </recommendedName>
    <alternativeName>
        <fullName evidence="10 11">Component of oligomeric Golgi complex 6</fullName>
    </alternativeName>
</protein>
<evidence type="ECO:0000313" key="15">
    <source>
        <dbReference type="EnsemblMetazoa" id="XP_014241217.1"/>
    </source>
</evidence>
<organism evidence="15 16">
    <name type="scientific">Cimex lectularius</name>
    <name type="common">Bed bug</name>
    <name type="synonym">Acanthia lectularia</name>
    <dbReference type="NCBI Taxonomy" id="79782"/>
    <lineage>
        <taxon>Eukaryota</taxon>
        <taxon>Metazoa</taxon>
        <taxon>Ecdysozoa</taxon>
        <taxon>Arthropoda</taxon>
        <taxon>Hexapoda</taxon>
        <taxon>Insecta</taxon>
        <taxon>Pterygota</taxon>
        <taxon>Neoptera</taxon>
        <taxon>Paraneoptera</taxon>
        <taxon>Hemiptera</taxon>
        <taxon>Heteroptera</taxon>
        <taxon>Panheteroptera</taxon>
        <taxon>Cimicomorpha</taxon>
        <taxon>Cimicidae</taxon>
        <taxon>Cimex</taxon>
    </lineage>
</organism>
<comment type="subunit">
    <text evidence="4">Component of the conserved oligomeric Golgi complex which is composed of eight different subunits and is required for normal Golgi morphology and localization.</text>
</comment>
<dbReference type="InterPro" id="IPR048368">
    <property type="entry name" value="COG6_N"/>
</dbReference>
<evidence type="ECO:0000256" key="10">
    <source>
        <dbReference type="ARBA" id="ARBA00031348"/>
    </source>
</evidence>
<dbReference type="InterPro" id="IPR048369">
    <property type="entry name" value="COG6_C"/>
</dbReference>
<comment type="similarity">
    <text evidence="3 11">Belongs to the COG6 family.</text>
</comment>
<dbReference type="EnsemblMetazoa" id="XM_014385731.2">
    <property type="protein sequence ID" value="XP_014241217.1"/>
    <property type="gene ID" value="LOC106661936"/>
</dbReference>
<dbReference type="RefSeq" id="XP_014241192.1">
    <property type="nucleotide sequence ID" value="XM_014385706.2"/>
</dbReference>
<evidence type="ECO:0000256" key="12">
    <source>
        <dbReference type="SAM" id="Coils"/>
    </source>
</evidence>
<evidence type="ECO:0000256" key="4">
    <source>
        <dbReference type="ARBA" id="ARBA00011166"/>
    </source>
</evidence>
<keyword evidence="12" id="KW-0175">Coiled coil</keyword>
<evidence type="ECO:0000256" key="3">
    <source>
        <dbReference type="ARBA" id="ARBA00011023"/>
    </source>
</evidence>
<evidence type="ECO:0000256" key="2">
    <source>
        <dbReference type="ARBA" id="ARBA00004395"/>
    </source>
</evidence>
<dbReference type="GO" id="GO:0006891">
    <property type="term" value="P:intra-Golgi vesicle-mediated transport"/>
    <property type="evidence" value="ECO:0007669"/>
    <property type="project" value="UniProtKB-UniRule"/>
</dbReference>
<dbReference type="SUPFAM" id="SSF74788">
    <property type="entry name" value="Cullin repeat-like"/>
    <property type="match status" value="1"/>
</dbReference>
<accession>A0A8I6TBM1</accession>
<feature type="domain" description="Conserved Oligomeric Golgi complex subunit 6 C-terminal" evidence="14">
    <location>
        <begin position="182"/>
        <end position="615"/>
    </location>
</feature>
<keyword evidence="16" id="KW-1185">Reference proteome</keyword>
<name>A0A8I6TBM1_CIMLE</name>
<dbReference type="SMART" id="SM01087">
    <property type="entry name" value="COG6"/>
    <property type="match status" value="1"/>
</dbReference>
<feature type="coiled-coil region" evidence="12">
    <location>
        <begin position="5"/>
        <end position="40"/>
    </location>
</feature>
<dbReference type="RefSeq" id="XP_014241200.1">
    <property type="nucleotide sequence ID" value="XM_014385714.2"/>
</dbReference>
<dbReference type="EnsemblMetazoa" id="XM_014385706.2">
    <property type="protein sequence ID" value="XP_014241192.1"/>
    <property type="gene ID" value="LOC106661936"/>
</dbReference>
<comment type="subcellular location">
    <subcellularLocation>
        <location evidence="2 11">Golgi apparatus membrane</location>
        <topology evidence="2 11">Peripheral membrane protein</topology>
    </subcellularLocation>
</comment>
<proteinExistence type="inferred from homology"/>
<dbReference type="Proteomes" id="UP000494040">
    <property type="component" value="Unassembled WGS sequence"/>
</dbReference>
<dbReference type="CTD" id="57511"/>
<evidence type="ECO:0000256" key="11">
    <source>
        <dbReference type="RuleBase" id="RU365075"/>
    </source>
</evidence>
<evidence type="ECO:0000313" key="16">
    <source>
        <dbReference type="Proteomes" id="UP000494040"/>
    </source>
</evidence>
<evidence type="ECO:0000256" key="8">
    <source>
        <dbReference type="ARBA" id="ARBA00023034"/>
    </source>
</evidence>
<dbReference type="RefSeq" id="XP_014241208.1">
    <property type="nucleotide sequence ID" value="XM_014385722.2"/>
</dbReference>
<keyword evidence="6 11" id="KW-0813">Transport</keyword>